<comment type="caution">
    <text evidence="1">The sequence shown here is derived from an EMBL/GenBank/DDBJ whole genome shotgun (WGS) entry which is preliminary data.</text>
</comment>
<accession>A0A2R6NSU9</accession>
<dbReference type="AlphaFoldDB" id="A0A2R6NSU9"/>
<name>A0A2R6NSU9_9APHY</name>
<dbReference type="Proteomes" id="UP000186601">
    <property type="component" value="Unassembled WGS sequence"/>
</dbReference>
<dbReference type="OrthoDB" id="3309540at2759"/>
<sequence length="257" mass="28779">MTFSAYPYKENATHFTYLSFKKLDIQDAADAFSEVGTVFGEIEGDGPVTTCISLPPLAMFAWAFGSAPEDILLCPQRYKRQSLAIVKYEAEPPTSKNFVQSFLESLFPPQPALYGLFCSLGIADKKTFDAFACLFGREHWLRELVAQRQMTWFQKALLSQALVAYMRTRSPTNDSTLEVEYTSIASLLVSIRPPLPHLIPLFRELGITDKASFEALAYLTAGDAELAELAADHKMTPLEAKIIGEAFSDMRKERMHL</sequence>
<keyword evidence="2" id="KW-1185">Reference proteome</keyword>
<proteinExistence type="predicted"/>
<organism evidence="1 2">
    <name type="scientific">Hermanssonia centrifuga</name>
    <dbReference type="NCBI Taxonomy" id="98765"/>
    <lineage>
        <taxon>Eukaryota</taxon>
        <taxon>Fungi</taxon>
        <taxon>Dikarya</taxon>
        <taxon>Basidiomycota</taxon>
        <taxon>Agaricomycotina</taxon>
        <taxon>Agaricomycetes</taxon>
        <taxon>Polyporales</taxon>
        <taxon>Meruliaceae</taxon>
        <taxon>Hermanssonia</taxon>
    </lineage>
</organism>
<dbReference type="EMBL" id="MLYV02000866">
    <property type="protein sequence ID" value="PSR76047.1"/>
    <property type="molecule type" value="Genomic_DNA"/>
</dbReference>
<evidence type="ECO:0000313" key="1">
    <source>
        <dbReference type="EMBL" id="PSR76047.1"/>
    </source>
</evidence>
<protein>
    <submittedName>
        <fullName evidence="1">Uncharacterized protein</fullName>
    </submittedName>
</protein>
<reference evidence="1 2" key="1">
    <citation type="submission" date="2018-02" db="EMBL/GenBank/DDBJ databases">
        <title>Genome sequence of the basidiomycete white-rot fungus Phlebia centrifuga.</title>
        <authorList>
            <person name="Granchi Z."/>
            <person name="Peng M."/>
            <person name="de Vries R.P."/>
            <person name="Hilden K."/>
            <person name="Makela M.R."/>
            <person name="Grigoriev I."/>
            <person name="Riley R."/>
        </authorList>
    </citation>
    <scope>NUCLEOTIDE SEQUENCE [LARGE SCALE GENOMIC DNA]</scope>
    <source>
        <strain evidence="1 2">FBCC195</strain>
    </source>
</reference>
<gene>
    <name evidence="1" type="ORF">PHLCEN_2v8709</name>
</gene>
<evidence type="ECO:0000313" key="2">
    <source>
        <dbReference type="Proteomes" id="UP000186601"/>
    </source>
</evidence>